<organism evidence="1 2">
    <name type="scientific">Bifidobacterium thermophilum RBL67</name>
    <dbReference type="NCBI Taxonomy" id="1254439"/>
    <lineage>
        <taxon>Bacteria</taxon>
        <taxon>Bacillati</taxon>
        <taxon>Actinomycetota</taxon>
        <taxon>Actinomycetes</taxon>
        <taxon>Bifidobacteriales</taxon>
        <taxon>Bifidobacteriaceae</taxon>
        <taxon>Bifidobacterium</taxon>
    </lineage>
</organism>
<proteinExistence type="predicted"/>
<name>M4RAN7_9BIFI</name>
<keyword evidence="2" id="KW-1185">Reference proteome</keyword>
<sequence>MQSARYYSKARYTLPGTIKYRKYARYRCQTTSADHRWLANTPVHSLTPSFANTGHHRAVSYVSPVMNPDIGQHGRGIITCGPSRFAIPSDPETRETIGIT</sequence>
<protein>
    <submittedName>
        <fullName evidence="1">Uncharacterized protein</fullName>
    </submittedName>
</protein>
<dbReference type="PATRIC" id="fig|1254439.12.peg.213"/>
<reference evidence="1 2" key="1">
    <citation type="journal article" date="2013" name="Genome Announc.">
        <title>Complete Genome Sequence of the Probiotic Bifidobacterium thermophilum Strain RBL67.</title>
        <authorList>
            <person name="Jans C."/>
            <person name="Lacroix C."/>
            <person name="Follador R."/>
            <person name="Stevens M.J."/>
        </authorList>
    </citation>
    <scope>NUCLEOTIDE SEQUENCE [LARGE SCALE GENOMIC DNA]</scope>
    <source>
        <strain evidence="1 2">RBL67</strain>
    </source>
</reference>
<evidence type="ECO:0000313" key="1">
    <source>
        <dbReference type="EMBL" id="AGH40485.1"/>
    </source>
</evidence>
<dbReference type="HOGENOM" id="CLU_2300267_0_0_11"/>
<dbReference type="EMBL" id="CP004346">
    <property type="protein sequence ID" value="AGH40485.1"/>
    <property type="molecule type" value="Genomic_DNA"/>
</dbReference>
<dbReference type="KEGG" id="btp:D805_0218"/>
<dbReference type="AlphaFoldDB" id="M4RAN7"/>
<accession>M4RAN7</accession>
<dbReference type="Proteomes" id="UP000011835">
    <property type="component" value="Chromosome"/>
</dbReference>
<evidence type="ECO:0000313" key="2">
    <source>
        <dbReference type="Proteomes" id="UP000011835"/>
    </source>
</evidence>
<gene>
    <name evidence="1" type="ORF">D805_0218</name>
</gene>